<evidence type="ECO:0000256" key="1">
    <source>
        <dbReference type="SAM" id="Phobius"/>
    </source>
</evidence>
<keyword evidence="1" id="KW-0472">Membrane</keyword>
<keyword evidence="1" id="KW-0812">Transmembrane</keyword>
<name>A0A1Y1VLQ9_9FUNG</name>
<feature type="transmembrane region" description="Helical" evidence="1">
    <location>
        <begin position="84"/>
        <end position="105"/>
    </location>
</feature>
<evidence type="ECO:0000313" key="3">
    <source>
        <dbReference type="Proteomes" id="UP000193719"/>
    </source>
</evidence>
<protein>
    <submittedName>
        <fullName evidence="2">Uncharacterized protein</fullName>
    </submittedName>
</protein>
<proteinExistence type="predicted"/>
<feature type="transmembrane region" description="Helical" evidence="1">
    <location>
        <begin position="20"/>
        <end position="39"/>
    </location>
</feature>
<sequence length="362" mass="41345">MAEQSTDILNAFALEFDQTFFYSYFLQIILVTYMFCTVGHGKYWKVLFFGSVLGFFGALMEHIFQAYQSTLPEEEKYTTNVSILLFIAEIGWITTEFSVPILNLIKLNSLSHVKLVKVLNFLTVVLFCGFTFFRLEIGYYRFTEHRVGCTNCNAFHSQAFGVMAITDIILSIMIFYRINKSNREYKVRQNNENIPILNTFRNSSVFSLLIIDVISVFLSLTYIFNSTKDYAKPFHALKSNFLLILAVDSFIFKFKATNGSSTIKSNENSRSRNGTYSMNGACSTYYKQTKTILNRNSISMVKTNSVNNISSFNLASSQPIALNNSKNFGLLSNKCELIHNNDTEINIEIPKPSYIPSSNNDY</sequence>
<keyword evidence="1" id="KW-1133">Transmembrane helix</keyword>
<reference evidence="2 3" key="2">
    <citation type="submission" date="2016-08" db="EMBL/GenBank/DDBJ databases">
        <title>Pervasive Adenine N6-methylation of Active Genes in Fungi.</title>
        <authorList>
            <consortium name="DOE Joint Genome Institute"/>
            <person name="Mondo S.J."/>
            <person name="Dannebaum R.O."/>
            <person name="Kuo R.C."/>
            <person name="Labutti K."/>
            <person name="Haridas S."/>
            <person name="Kuo A."/>
            <person name="Salamov A."/>
            <person name="Ahrendt S.R."/>
            <person name="Lipzen A."/>
            <person name="Sullivan W."/>
            <person name="Andreopoulos W.B."/>
            <person name="Clum A."/>
            <person name="Lindquist E."/>
            <person name="Daum C."/>
            <person name="Ramamoorthy G.K."/>
            <person name="Gryganskyi A."/>
            <person name="Culley D."/>
            <person name="Magnuson J.K."/>
            <person name="James T.Y."/>
            <person name="O'Malley M.A."/>
            <person name="Stajich J.E."/>
            <person name="Spatafora J.W."/>
            <person name="Visel A."/>
            <person name="Grigoriev I.V."/>
        </authorList>
    </citation>
    <scope>NUCLEOTIDE SEQUENCE [LARGE SCALE GENOMIC DNA]</scope>
    <source>
        <strain evidence="3">finn</strain>
    </source>
</reference>
<accession>A0A1Y1VLQ9</accession>
<feature type="transmembrane region" description="Helical" evidence="1">
    <location>
        <begin position="205"/>
        <end position="224"/>
    </location>
</feature>
<keyword evidence="3" id="KW-1185">Reference proteome</keyword>
<dbReference type="Proteomes" id="UP000193719">
    <property type="component" value="Unassembled WGS sequence"/>
</dbReference>
<dbReference type="EMBL" id="MCFH01000002">
    <property type="protein sequence ID" value="ORX59867.1"/>
    <property type="molecule type" value="Genomic_DNA"/>
</dbReference>
<feature type="transmembrane region" description="Helical" evidence="1">
    <location>
        <begin position="155"/>
        <end position="176"/>
    </location>
</feature>
<feature type="transmembrane region" description="Helical" evidence="1">
    <location>
        <begin position="46"/>
        <end position="64"/>
    </location>
</feature>
<reference evidence="2 3" key="1">
    <citation type="submission" date="2016-08" db="EMBL/GenBank/DDBJ databases">
        <title>Genomes of anaerobic fungi encode conserved fungal cellulosomes for biomass hydrolysis.</title>
        <authorList>
            <consortium name="DOE Joint Genome Institute"/>
            <person name="Haitjema C.H."/>
            <person name="Gilmore S.P."/>
            <person name="Henske J.K."/>
            <person name="Solomon K.V."/>
            <person name="De Groot R."/>
            <person name="Kuo A."/>
            <person name="Mondo S.J."/>
            <person name="Salamov A.A."/>
            <person name="Labutti K."/>
            <person name="Zhao Z."/>
            <person name="Chiniquy J."/>
            <person name="Barry K."/>
            <person name="Brewer H.M."/>
            <person name="Purvine S.O."/>
            <person name="Wright A.T."/>
            <person name="Boxma B."/>
            <person name="Van Alen T."/>
            <person name="Hackstein J.H."/>
            <person name="Baker S.E."/>
            <person name="Grigoriev I.V."/>
            <person name="O'Malley M.A."/>
        </authorList>
    </citation>
    <scope>NUCLEOTIDE SEQUENCE [LARGE SCALE GENOMIC DNA]</scope>
    <source>
        <strain evidence="3">finn</strain>
    </source>
</reference>
<dbReference type="OrthoDB" id="2134478at2759"/>
<evidence type="ECO:0000313" key="2">
    <source>
        <dbReference type="EMBL" id="ORX59867.1"/>
    </source>
</evidence>
<feature type="transmembrane region" description="Helical" evidence="1">
    <location>
        <begin position="117"/>
        <end position="135"/>
    </location>
</feature>
<organism evidence="2 3">
    <name type="scientific">Piromyces finnis</name>
    <dbReference type="NCBI Taxonomy" id="1754191"/>
    <lineage>
        <taxon>Eukaryota</taxon>
        <taxon>Fungi</taxon>
        <taxon>Fungi incertae sedis</taxon>
        <taxon>Chytridiomycota</taxon>
        <taxon>Chytridiomycota incertae sedis</taxon>
        <taxon>Neocallimastigomycetes</taxon>
        <taxon>Neocallimastigales</taxon>
        <taxon>Neocallimastigaceae</taxon>
        <taxon>Piromyces</taxon>
    </lineage>
</organism>
<comment type="caution">
    <text evidence="2">The sequence shown here is derived from an EMBL/GenBank/DDBJ whole genome shotgun (WGS) entry which is preliminary data.</text>
</comment>
<gene>
    <name evidence="2" type="ORF">BCR36DRAFT_579317</name>
</gene>
<dbReference type="AlphaFoldDB" id="A0A1Y1VLQ9"/>